<dbReference type="PROSITE" id="PS51257">
    <property type="entry name" value="PROKAR_LIPOPROTEIN"/>
    <property type="match status" value="1"/>
</dbReference>
<accession>J9UX06</accession>
<sequence length="169" mass="17857">MKSPYPGITLLGISLLAACASVPTAVPAQDSAAQAPAAMPASTQQTEAAVAVVEQFAAAIKAGDRERTGALLADDVLILESGKAQRSRAEYLGGHAVNDAAFLQDAQIRITQRTARVEGDLAWVATESELQASQDGKPMTRLSSETMVLKNTPAGWRIVHIHWSSRPKP</sequence>
<gene>
    <name evidence="3" type="ORF">pO3Cd1.14</name>
</gene>
<dbReference type="Gene3D" id="3.10.450.50">
    <property type="match status" value="1"/>
</dbReference>
<evidence type="ECO:0000256" key="1">
    <source>
        <dbReference type="SAM" id="SignalP"/>
    </source>
</evidence>
<evidence type="ECO:0000259" key="2">
    <source>
        <dbReference type="Pfam" id="PF13474"/>
    </source>
</evidence>
<dbReference type="AlphaFoldDB" id="J9UX06"/>
<dbReference type="EMBL" id="JQ071498">
    <property type="protein sequence ID" value="AFR74976.1"/>
    <property type="molecule type" value="Genomic_DNA"/>
</dbReference>
<proteinExistence type="predicted"/>
<dbReference type="InterPro" id="IPR037401">
    <property type="entry name" value="SnoaL-like"/>
</dbReference>
<protein>
    <submittedName>
        <fullName evidence="3">Tnp</fullName>
    </submittedName>
</protein>
<keyword evidence="1" id="KW-0732">Signal</keyword>
<dbReference type="InterPro" id="IPR032710">
    <property type="entry name" value="NTF2-like_dom_sf"/>
</dbReference>
<feature type="signal peptide" evidence="1">
    <location>
        <begin position="1"/>
        <end position="28"/>
    </location>
</feature>
<feature type="chain" id="PRO_5003828960" evidence="1">
    <location>
        <begin position="29"/>
        <end position="169"/>
    </location>
</feature>
<name>J9UX06_9GAMM</name>
<feature type="domain" description="SnoaL-like" evidence="2">
    <location>
        <begin position="51"/>
        <end position="164"/>
    </location>
</feature>
<dbReference type="Pfam" id="PF13474">
    <property type="entry name" value="SnoaL_3"/>
    <property type="match status" value="1"/>
</dbReference>
<dbReference type="SUPFAM" id="SSF54427">
    <property type="entry name" value="NTF2-like"/>
    <property type="match status" value="1"/>
</dbReference>
<evidence type="ECO:0000313" key="3">
    <source>
        <dbReference type="EMBL" id="AFR74976.1"/>
    </source>
</evidence>
<organism evidence="3">
    <name type="scientific">uncultured Lysobacteraceae bacterium</name>
    <dbReference type="NCBI Taxonomy" id="211441"/>
    <lineage>
        <taxon>Bacteria</taxon>
        <taxon>Pseudomonadati</taxon>
        <taxon>Pseudomonadota</taxon>
        <taxon>Gammaproteobacteria</taxon>
        <taxon>Lysobacterales</taxon>
        <taxon>Lysobacteraceae</taxon>
        <taxon>environmental samples</taxon>
    </lineage>
</organism>
<reference evidence="3" key="1">
    <citation type="submission" date="2011-11" db="EMBL/GenBank/DDBJ databases">
        <title>Metagenomic clone conferring cadmium resistance on Escherichia coli and its analysis.</title>
        <authorList>
            <person name="Deja-Sikora E."/>
            <person name="Golebiewski M."/>
            <person name="Tretyn A."/>
        </authorList>
    </citation>
    <scope>NUCLEOTIDE SEQUENCE</scope>
</reference>